<accession>A0ACC2VTI2</accession>
<protein>
    <submittedName>
        <fullName evidence="1">Uncharacterized protein</fullName>
    </submittedName>
</protein>
<proteinExistence type="predicted"/>
<name>A0ACC2VTI2_9TREE</name>
<reference evidence="1" key="1">
    <citation type="submission" date="2023-04" db="EMBL/GenBank/DDBJ databases">
        <title>Draft Genome sequencing of Naganishia species isolated from polar environments using Oxford Nanopore Technology.</title>
        <authorList>
            <person name="Leo P."/>
            <person name="Venkateswaran K."/>
        </authorList>
    </citation>
    <scope>NUCLEOTIDE SEQUENCE</scope>
    <source>
        <strain evidence="1">MNA-CCFEE 5261</strain>
    </source>
</reference>
<organism evidence="1 2">
    <name type="scientific">Naganishia cerealis</name>
    <dbReference type="NCBI Taxonomy" id="610337"/>
    <lineage>
        <taxon>Eukaryota</taxon>
        <taxon>Fungi</taxon>
        <taxon>Dikarya</taxon>
        <taxon>Basidiomycota</taxon>
        <taxon>Agaricomycotina</taxon>
        <taxon>Tremellomycetes</taxon>
        <taxon>Filobasidiales</taxon>
        <taxon>Filobasidiaceae</taxon>
        <taxon>Naganishia</taxon>
    </lineage>
</organism>
<dbReference type="Proteomes" id="UP001241377">
    <property type="component" value="Unassembled WGS sequence"/>
</dbReference>
<comment type="caution">
    <text evidence="1">The sequence shown here is derived from an EMBL/GenBank/DDBJ whole genome shotgun (WGS) entry which is preliminary data.</text>
</comment>
<evidence type="ECO:0000313" key="2">
    <source>
        <dbReference type="Proteomes" id="UP001241377"/>
    </source>
</evidence>
<keyword evidence="2" id="KW-1185">Reference proteome</keyword>
<sequence length="277" mass="31395">MAFNPNYQTGQRGSIRRQVATLNSEGSLDANSAYERENSILSDSEASLWVLFNPTEGSDILLLSNGTVEESDEESESGNEIDPEDSLIDDFAPLPSQSRLERLFTHQKQPQSSRLDQRIDQWRNDHCESELVDDNTASWDLDENLQSELRSETTSTHTITPDEPPNTRPFYGDDLVRNMSRRQFRKVKRTAGRLAPNLTREQQQGRLPQLLDQLISRLLRSPEFGLEFNLQNHSYQLLIETMLEHPPRPRVGPATVEYSDTASSSSMVLCGGSWGDI</sequence>
<gene>
    <name evidence="1" type="ORF">QFC19_004662</name>
</gene>
<evidence type="ECO:0000313" key="1">
    <source>
        <dbReference type="EMBL" id="KAJ9102745.1"/>
    </source>
</evidence>
<dbReference type="EMBL" id="JASBWR010000050">
    <property type="protein sequence ID" value="KAJ9102745.1"/>
    <property type="molecule type" value="Genomic_DNA"/>
</dbReference>